<proteinExistence type="predicted"/>
<protein>
    <submittedName>
        <fullName evidence="2">Uncharacterized protein</fullName>
    </submittedName>
</protein>
<keyword evidence="1" id="KW-0472">Membrane</keyword>
<gene>
    <name evidence="2" type="ORF">SETIT_4G192200v2</name>
</gene>
<organism evidence="2">
    <name type="scientific">Setaria italica</name>
    <name type="common">Foxtail millet</name>
    <name type="synonym">Panicum italicum</name>
    <dbReference type="NCBI Taxonomy" id="4555"/>
    <lineage>
        <taxon>Eukaryota</taxon>
        <taxon>Viridiplantae</taxon>
        <taxon>Streptophyta</taxon>
        <taxon>Embryophyta</taxon>
        <taxon>Tracheophyta</taxon>
        <taxon>Spermatophyta</taxon>
        <taxon>Magnoliopsida</taxon>
        <taxon>Liliopsida</taxon>
        <taxon>Poales</taxon>
        <taxon>Poaceae</taxon>
        <taxon>PACMAD clade</taxon>
        <taxon>Panicoideae</taxon>
        <taxon>Panicodae</taxon>
        <taxon>Paniceae</taxon>
        <taxon>Cenchrinae</taxon>
        <taxon>Setaria</taxon>
    </lineage>
</organism>
<feature type="transmembrane region" description="Helical" evidence="1">
    <location>
        <begin position="130"/>
        <end position="151"/>
    </location>
</feature>
<keyword evidence="1" id="KW-0812">Transmembrane</keyword>
<evidence type="ECO:0000256" key="1">
    <source>
        <dbReference type="SAM" id="Phobius"/>
    </source>
</evidence>
<dbReference type="AlphaFoldDB" id="A0A368QVX6"/>
<sequence>METIGRILPLTPSTLRRVLNSETLNHLDLQQRCSNSNRHFLSFFQKDNLRMMSISGFRTHSRRDRQAKNTIRISIRSLLHGLVQGAAVTATGGRREQVACTPVPPRPPGFLFHTSLAPTMGSRRRRRRELPLSGLVCGALTVLGSVSSAPLSPKLVRGRRRRRRAGAARP</sequence>
<evidence type="ECO:0000313" key="2">
    <source>
        <dbReference type="EMBL" id="RCV22089.1"/>
    </source>
</evidence>
<dbReference type="EMBL" id="CM003531">
    <property type="protein sequence ID" value="RCV22089.1"/>
    <property type="molecule type" value="Genomic_DNA"/>
</dbReference>
<accession>A0A368QVX6</accession>
<keyword evidence="1" id="KW-1133">Transmembrane helix</keyword>
<reference evidence="2" key="2">
    <citation type="submission" date="2015-07" db="EMBL/GenBank/DDBJ databases">
        <authorList>
            <person name="Noorani M."/>
        </authorList>
    </citation>
    <scope>NUCLEOTIDE SEQUENCE</scope>
    <source>
        <strain evidence="2">Yugu1</strain>
    </source>
</reference>
<name>A0A368QVX6_SETIT</name>
<reference evidence="2" key="1">
    <citation type="journal article" date="2012" name="Nat. Biotechnol.">
        <title>Reference genome sequence of the model plant Setaria.</title>
        <authorList>
            <person name="Bennetzen J.L."/>
            <person name="Schmutz J."/>
            <person name="Wang H."/>
            <person name="Percifield R."/>
            <person name="Hawkins J."/>
            <person name="Pontaroli A.C."/>
            <person name="Estep M."/>
            <person name="Feng L."/>
            <person name="Vaughn J.N."/>
            <person name="Grimwood J."/>
            <person name="Jenkins J."/>
            <person name="Barry K."/>
            <person name="Lindquist E."/>
            <person name="Hellsten U."/>
            <person name="Deshpande S."/>
            <person name="Wang X."/>
            <person name="Wu X."/>
            <person name="Mitros T."/>
            <person name="Triplett J."/>
            <person name="Yang X."/>
            <person name="Ye C.Y."/>
            <person name="Mauro-Herrera M."/>
            <person name="Wang L."/>
            <person name="Li P."/>
            <person name="Sharma M."/>
            <person name="Sharma R."/>
            <person name="Ronald P.C."/>
            <person name="Panaud O."/>
            <person name="Kellogg E.A."/>
            <person name="Brutnell T.P."/>
            <person name="Doust A.N."/>
            <person name="Tuskan G.A."/>
            <person name="Rokhsar D."/>
            <person name="Devos K.M."/>
        </authorList>
    </citation>
    <scope>NUCLEOTIDE SEQUENCE [LARGE SCALE GENOMIC DNA]</scope>
    <source>
        <strain evidence="2">Yugu1</strain>
    </source>
</reference>